<dbReference type="GO" id="GO:0015344">
    <property type="term" value="F:siderophore uptake transmembrane transporter activity"/>
    <property type="evidence" value="ECO:0007669"/>
    <property type="project" value="TreeGrafter"/>
</dbReference>
<keyword evidence="9" id="KW-0121">Carboxypeptidase</keyword>
<evidence type="ECO:0000256" key="5">
    <source>
        <dbReference type="ARBA" id="ARBA00023136"/>
    </source>
</evidence>
<keyword evidence="10" id="KW-1185">Reference proteome</keyword>
<dbReference type="Gene3D" id="2.60.40.1120">
    <property type="entry name" value="Carboxypeptidase-like, regulatory domain"/>
    <property type="match status" value="1"/>
</dbReference>
<dbReference type="AlphaFoldDB" id="A0A1H5UTH3"/>
<evidence type="ECO:0000256" key="7">
    <source>
        <dbReference type="SAM" id="SignalP"/>
    </source>
</evidence>
<keyword evidence="9" id="KW-0645">Protease</keyword>
<dbReference type="PANTHER" id="PTHR30069">
    <property type="entry name" value="TONB-DEPENDENT OUTER MEMBRANE RECEPTOR"/>
    <property type="match status" value="1"/>
</dbReference>
<evidence type="ECO:0000313" key="10">
    <source>
        <dbReference type="Proteomes" id="UP000236728"/>
    </source>
</evidence>
<dbReference type="OrthoDB" id="97893at2"/>
<keyword evidence="6" id="KW-0998">Cell outer membrane</keyword>
<evidence type="ECO:0000259" key="8">
    <source>
        <dbReference type="Pfam" id="PF25183"/>
    </source>
</evidence>
<organism evidence="9 10">
    <name type="scientific">Bryocella elongata</name>
    <dbReference type="NCBI Taxonomy" id="863522"/>
    <lineage>
        <taxon>Bacteria</taxon>
        <taxon>Pseudomonadati</taxon>
        <taxon>Acidobacteriota</taxon>
        <taxon>Terriglobia</taxon>
        <taxon>Terriglobales</taxon>
        <taxon>Acidobacteriaceae</taxon>
        <taxon>Bryocella</taxon>
    </lineage>
</organism>
<keyword evidence="5" id="KW-0472">Membrane</keyword>
<keyword evidence="7" id="KW-0732">Signal</keyword>
<reference evidence="9 10" key="1">
    <citation type="submission" date="2016-10" db="EMBL/GenBank/DDBJ databases">
        <authorList>
            <person name="de Groot N.N."/>
        </authorList>
    </citation>
    <scope>NUCLEOTIDE SEQUENCE [LARGE SCALE GENOMIC DNA]</scope>
    <source>
        <strain evidence="9 10">DSM 22489</strain>
    </source>
</reference>
<sequence length="1112" mass="120269">MIPSVWSKPILACVLRMSVLLLAVLPAMRAHAQFNNGAIAGTLRDSSGAVIPNAAVTIRNVDTGVVTALKTNSDGAYEALALIPGSYTVEATAQGFNIAKTANVDVHVKTRAQVDLTLSAGAHNEVVEVNSAALALQTESADVGNVVGKQEINDLPLNGRRYSDLALLEPGIFKDPSAANPAADRFSSNGNLELQNYFALDGIDNNSGSENLQEGSVQNVQPPPDAIQEFRLQTRTYSTEWGNSAGAVVNATTKSGTNQFHGDVWEFVRNSAMDANSWVNKHGSTVLPKGHFSQNQFGGTIGGPIKRDRIFFFGDYQGLLSSTADTVLSVIPTAAMRTGDLSELSSHYPQYHFAPTQTSQTGCITNNVIASNCIDPVAKALMALMPNPNNVTSSDGKFDGSNNYVNVYQAPAKNNSFDGRVDETINSKNTLFGRYSFLQQHRQDPPWTGNLAIGNGGFATDYNIRNQSLALGLTTVPTSSIVNQARFGWTRDSAHSNPIGVTLGQSAASSIGLNGIPSSPYTGGLPPFNISGGFRRIGVDLYRPQFQAAQVWQAIDNLTMLKGNHSLMFGYEYRRDTLNFFDLAAPQGYMAFTGLFSSTNGFGMADFLLGNVAQTIYDSQVVVHNFLYGHSFYGQDTWRVSPKFTLNYGARYELFSPWLNHNNRLANFSTTGGGSIYTAANGGWLQRSTLNPDKNNVAPRVGFSYQAFPKLVFRGGYGVFYQFVNRIGSESQLGQNQPFLTYVLDSRTTTASTPVFQLQNGFPGATYANSVAPLYIQKTNWQDQNQRTSYIQQFSFGPQFQLTPSTVAEAVYVGNLGSKMNRLRNANQGQVTAITGGAPTVVFPYANLNSGGTHAFLEESTDDGVTNYQGLELSLKRQMSHGWSYQVSYTWAHNFSDFADNLTAGSTPQNAYDYEHEYSQAPIDQRNRFVASTLYRLPIGKGGLVLNNDSKAASLIGGWQVNAIVTMQAGLPFSITAVDNSQTGGSHAAYANCTGDAFSGTTRNRQTISTQAAAGTYLNIGAFSQPSSGTFGSCRPRGYAGSGSQNVDGSLFKQFGFTDVRKLELRFEFFNLFNHANFANPGSAINSPATFGKVSSVVNTARQVQMAAKFYF</sequence>
<dbReference type="Proteomes" id="UP000236728">
    <property type="component" value="Unassembled WGS sequence"/>
</dbReference>
<evidence type="ECO:0000256" key="2">
    <source>
        <dbReference type="ARBA" id="ARBA00022448"/>
    </source>
</evidence>
<dbReference type="Pfam" id="PF13620">
    <property type="entry name" value="CarboxypepD_reg"/>
    <property type="match status" value="1"/>
</dbReference>
<proteinExistence type="predicted"/>
<dbReference type="Pfam" id="PF25183">
    <property type="entry name" value="OMP_b-brl_4"/>
    <property type="match status" value="1"/>
</dbReference>
<evidence type="ECO:0000256" key="1">
    <source>
        <dbReference type="ARBA" id="ARBA00004571"/>
    </source>
</evidence>
<name>A0A1H5UTH3_9BACT</name>
<dbReference type="GO" id="GO:0044718">
    <property type="term" value="P:siderophore transmembrane transport"/>
    <property type="evidence" value="ECO:0007669"/>
    <property type="project" value="TreeGrafter"/>
</dbReference>
<evidence type="ECO:0000313" key="9">
    <source>
        <dbReference type="EMBL" id="SEF78270.1"/>
    </source>
</evidence>
<accession>A0A1H5UTH3</accession>
<dbReference type="InterPro" id="IPR057601">
    <property type="entry name" value="Oar-like_b-barrel"/>
</dbReference>
<dbReference type="InterPro" id="IPR008969">
    <property type="entry name" value="CarboxyPept-like_regulatory"/>
</dbReference>
<evidence type="ECO:0000256" key="4">
    <source>
        <dbReference type="ARBA" id="ARBA00022692"/>
    </source>
</evidence>
<dbReference type="EMBL" id="FNVA01000001">
    <property type="protein sequence ID" value="SEF78270.1"/>
    <property type="molecule type" value="Genomic_DNA"/>
</dbReference>
<protein>
    <submittedName>
        <fullName evidence="9">Carboxypeptidase regulatory-like domain-containing protein</fullName>
    </submittedName>
</protein>
<dbReference type="InterPro" id="IPR039426">
    <property type="entry name" value="TonB-dep_rcpt-like"/>
</dbReference>
<gene>
    <name evidence="9" type="ORF">SAMN05421819_1186</name>
</gene>
<comment type="subcellular location">
    <subcellularLocation>
        <location evidence="1">Cell outer membrane</location>
        <topology evidence="1">Multi-pass membrane protein</topology>
    </subcellularLocation>
</comment>
<dbReference type="InterPro" id="IPR036942">
    <property type="entry name" value="Beta-barrel_TonB_sf"/>
</dbReference>
<keyword evidence="4" id="KW-0812">Transmembrane</keyword>
<dbReference type="RefSeq" id="WP_103931991.1">
    <property type="nucleotide sequence ID" value="NZ_FNVA01000001.1"/>
</dbReference>
<evidence type="ECO:0000256" key="3">
    <source>
        <dbReference type="ARBA" id="ARBA00022452"/>
    </source>
</evidence>
<feature type="domain" description="TonB-dependent transporter Oar-like beta-barrel" evidence="8">
    <location>
        <begin position="252"/>
        <end position="1105"/>
    </location>
</feature>
<evidence type="ECO:0000256" key="6">
    <source>
        <dbReference type="ARBA" id="ARBA00023237"/>
    </source>
</evidence>
<dbReference type="PANTHER" id="PTHR30069:SF46">
    <property type="entry name" value="OAR PROTEIN"/>
    <property type="match status" value="1"/>
</dbReference>
<dbReference type="Gene3D" id="2.40.170.20">
    <property type="entry name" value="TonB-dependent receptor, beta-barrel domain"/>
    <property type="match status" value="1"/>
</dbReference>
<dbReference type="SUPFAM" id="SSF56935">
    <property type="entry name" value="Porins"/>
    <property type="match status" value="1"/>
</dbReference>
<dbReference type="GO" id="GO:0004180">
    <property type="term" value="F:carboxypeptidase activity"/>
    <property type="evidence" value="ECO:0007669"/>
    <property type="project" value="UniProtKB-KW"/>
</dbReference>
<feature type="signal peptide" evidence="7">
    <location>
        <begin position="1"/>
        <end position="32"/>
    </location>
</feature>
<feature type="chain" id="PRO_5009286500" evidence="7">
    <location>
        <begin position="33"/>
        <end position="1112"/>
    </location>
</feature>
<keyword evidence="9" id="KW-0378">Hydrolase</keyword>
<dbReference type="SUPFAM" id="SSF49464">
    <property type="entry name" value="Carboxypeptidase regulatory domain-like"/>
    <property type="match status" value="1"/>
</dbReference>
<keyword evidence="3" id="KW-1134">Transmembrane beta strand</keyword>
<keyword evidence="2" id="KW-0813">Transport</keyword>
<dbReference type="GO" id="GO:0009279">
    <property type="term" value="C:cell outer membrane"/>
    <property type="evidence" value="ECO:0007669"/>
    <property type="project" value="UniProtKB-SubCell"/>
</dbReference>